<accession>A0A7T7BJR5</accession>
<keyword evidence="4 5" id="KW-0472">Membrane</keyword>
<dbReference type="InterPro" id="IPR050360">
    <property type="entry name" value="MFS_Sugar_Transporters"/>
</dbReference>
<evidence type="ECO:0000256" key="5">
    <source>
        <dbReference type="SAM" id="Phobius"/>
    </source>
</evidence>
<dbReference type="PANTHER" id="PTHR48022">
    <property type="entry name" value="PLASTIDIC GLUCOSE TRANSPORTER 4"/>
    <property type="match status" value="1"/>
</dbReference>
<dbReference type="GeneID" id="90952835"/>
<evidence type="ECO:0000256" key="1">
    <source>
        <dbReference type="ARBA" id="ARBA00004141"/>
    </source>
</evidence>
<evidence type="ECO:0000313" key="7">
    <source>
        <dbReference type="Proteomes" id="UP000595662"/>
    </source>
</evidence>
<gene>
    <name evidence="6" type="ORF">Pdw03_6266</name>
</gene>
<evidence type="ECO:0000256" key="4">
    <source>
        <dbReference type="ARBA" id="ARBA00023136"/>
    </source>
</evidence>
<protein>
    <submittedName>
        <fullName evidence="6">General substrate transporter</fullName>
    </submittedName>
</protein>
<dbReference type="Pfam" id="PF00083">
    <property type="entry name" value="Sugar_tr"/>
    <property type="match status" value="1"/>
</dbReference>
<dbReference type="EMBL" id="CP060775">
    <property type="protein sequence ID" value="QQK42365.1"/>
    <property type="molecule type" value="Genomic_DNA"/>
</dbReference>
<keyword evidence="3 5" id="KW-1133">Transmembrane helix</keyword>
<dbReference type="PANTHER" id="PTHR48022:SF74">
    <property type="entry name" value="SUGAR TRANSPORTER, PUTATIVE (AFU_ORTHOLOGUE AFUA_8G02010)-RELATED"/>
    <property type="match status" value="1"/>
</dbReference>
<name>A0A7T7BJR5_PENDI</name>
<evidence type="ECO:0000313" key="6">
    <source>
        <dbReference type="EMBL" id="QQK42365.1"/>
    </source>
</evidence>
<comment type="subcellular location">
    <subcellularLocation>
        <location evidence="1">Membrane</location>
        <topology evidence="1">Multi-pass membrane protein</topology>
    </subcellularLocation>
</comment>
<keyword evidence="2 5" id="KW-0812">Transmembrane</keyword>
<sequence length="124" mass="13379">MKLASAFGGLGDAIFGLPLRTDKIFPFRGRSEAMALATTSNWTFGFIIGMVSPGAFSGVHFFSYPVIAESSLRSAIRIHFYHVETTHYPLEDIAVAFCNKVLAGSDAEAIEIADVTSEQVESSV</sequence>
<organism evidence="6 7">
    <name type="scientific">Penicillium digitatum</name>
    <name type="common">Green mold</name>
    <dbReference type="NCBI Taxonomy" id="36651"/>
    <lineage>
        <taxon>Eukaryota</taxon>
        <taxon>Fungi</taxon>
        <taxon>Dikarya</taxon>
        <taxon>Ascomycota</taxon>
        <taxon>Pezizomycotina</taxon>
        <taxon>Eurotiomycetes</taxon>
        <taxon>Eurotiomycetidae</taxon>
        <taxon>Eurotiales</taxon>
        <taxon>Aspergillaceae</taxon>
        <taxon>Penicillium</taxon>
    </lineage>
</organism>
<proteinExistence type="predicted"/>
<reference evidence="6 7" key="1">
    <citation type="submission" date="2020-08" db="EMBL/GenBank/DDBJ databases">
        <title>The completed genome sequence of the pathogenic ascomycete fungus Penicillium digitatum.</title>
        <authorList>
            <person name="Wang M."/>
        </authorList>
    </citation>
    <scope>NUCLEOTIDE SEQUENCE [LARGE SCALE GENOMIC DNA]</scope>
    <source>
        <strain evidence="6 7">PdW03</strain>
    </source>
</reference>
<feature type="transmembrane region" description="Helical" evidence="5">
    <location>
        <begin position="40"/>
        <end position="67"/>
    </location>
</feature>
<dbReference type="Proteomes" id="UP000595662">
    <property type="component" value="Chromosome 2"/>
</dbReference>
<dbReference type="GO" id="GO:0016020">
    <property type="term" value="C:membrane"/>
    <property type="evidence" value="ECO:0007669"/>
    <property type="project" value="UniProtKB-SubCell"/>
</dbReference>
<dbReference type="InterPro" id="IPR005828">
    <property type="entry name" value="MFS_sugar_transport-like"/>
</dbReference>
<dbReference type="GO" id="GO:0005351">
    <property type="term" value="F:carbohydrate:proton symporter activity"/>
    <property type="evidence" value="ECO:0007669"/>
    <property type="project" value="TreeGrafter"/>
</dbReference>
<evidence type="ECO:0000256" key="3">
    <source>
        <dbReference type="ARBA" id="ARBA00022989"/>
    </source>
</evidence>
<dbReference type="InterPro" id="IPR036259">
    <property type="entry name" value="MFS_trans_sf"/>
</dbReference>
<dbReference type="AlphaFoldDB" id="A0A7T7BJR5"/>
<dbReference type="Gene3D" id="1.20.1250.20">
    <property type="entry name" value="MFS general substrate transporter like domains"/>
    <property type="match status" value="1"/>
</dbReference>
<evidence type="ECO:0000256" key="2">
    <source>
        <dbReference type="ARBA" id="ARBA00022692"/>
    </source>
</evidence>
<dbReference type="RefSeq" id="XP_065956379.1">
    <property type="nucleotide sequence ID" value="XM_066101296.1"/>
</dbReference>